<proteinExistence type="predicted"/>
<gene>
    <name evidence="7" type="ORF">DXA38_01850</name>
</gene>
<dbReference type="Gene3D" id="1.10.1790.10">
    <property type="entry name" value="PRD domain"/>
    <property type="match status" value="1"/>
</dbReference>
<dbReference type="GO" id="GO:0005524">
    <property type="term" value="F:ATP binding"/>
    <property type="evidence" value="ECO:0007669"/>
    <property type="project" value="UniProtKB-KW"/>
</dbReference>
<dbReference type="SMART" id="SM00382">
    <property type="entry name" value="AAA"/>
    <property type="match status" value="1"/>
</dbReference>
<dbReference type="InterPro" id="IPR036634">
    <property type="entry name" value="PRD_sf"/>
</dbReference>
<dbReference type="PROSITE" id="PS51372">
    <property type="entry name" value="PRD_2"/>
    <property type="match status" value="1"/>
</dbReference>
<feature type="domain" description="Sigma-54 factor interaction" evidence="4">
    <location>
        <begin position="96"/>
        <end position="330"/>
    </location>
</feature>
<evidence type="ECO:0000256" key="1">
    <source>
        <dbReference type="ARBA" id="ARBA00022679"/>
    </source>
</evidence>
<dbReference type="Gene3D" id="3.40.50.300">
    <property type="entry name" value="P-loop containing nucleotide triphosphate hydrolases"/>
    <property type="match status" value="1"/>
</dbReference>
<dbReference type="Pfam" id="PF00874">
    <property type="entry name" value="PRD"/>
    <property type="match status" value="1"/>
</dbReference>
<evidence type="ECO:0000313" key="8">
    <source>
        <dbReference type="Proteomes" id="UP000260025"/>
    </source>
</evidence>
<dbReference type="PROSITE" id="PS50045">
    <property type="entry name" value="SIGMA54_INTERACT_4"/>
    <property type="match status" value="1"/>
</dbReference>
<dbReference type="InterPro" id="IPR011608">
    <property type="entry name" value="PRD"/>
</dbReference>
<dbReference type="InterPro" id="IPR004701">
    <property type="entry name" value="PTS_EIIA_man-typ"/>
</dbReference>
<dbReference type="AlphaFoldDB" id="A0A3E2W2U7"/>
<dbReference type="InterPro" id="IPR003593">
    <property type="entry name" value="AAA+_ATPase"/>
</dbReference>
<dbReference type="PANTHER" id="PTHR32071">
    <property type="entry name" value="TRANSCRIPTIONAL REGULATORY PROTEIN"/>
    <property type="match status" value="1"/>
</dbReference>
<accession>A0A3E2W2U7</accession>
<dbReference type="GO" id="GO:0009401">
    <property type="term" value="P:phosphoenolpyruvate-dependent sugar phosphotransferase system"/>
    <property type="evidence" value="ECO:0007669"/>
    <property type="project" value="InterPro"/>
</dbReference>
<dbReference type="SUPFAM" id="SSF52540">
    <property type="entry name" value="P-loop containing nucleoside triphosphate hydrolases"/>
    <property type="match status" value="1"/>
</dbReference>
<protein>
    <submittedName>
        <fullName evidence="7">AAA family ATPase</fullName>
    </submittedName>
</protein>
<dbReference type="RefSeq" id="WP_117441743.1">
    <property type="nucleotide sequence ID" value="NZ_JAJFEN010000067.1"/>
</dbReference>
<sequence>MKGEDAGDIKYIMRVKDTVFEKLKELTIESNNGISAADLAEHLSMRRNLVSQYLNELVMEQRVVKSNTRPVLFQLMSNETEEGKNQEEKTDVFSSFIGAQGSLQYVIEQCRSAVQYPGKGLPILLNGSSGVGKSFLAELIHSYAVESENIKKDAPFITLNCADYASNPELLSALLFGYAKGAFTGAEQAKAGLIQQADEGYLFLDEVHRLSSESQEKLFLLMDKNEYRRIGETDTVRKAHVRMIFATTEDPQTVLTHTLRRRIPMIIHIPSLQERPIKEKLELIRLFYYRECQVFEQEVCVRSQVINLLLSLHAEGNVGSLQNIIRYSCASAFHSSQKRDQILVDVPSLPADCKLSQIEMKEYVKEDLVVHRLQKLQMERELHHEQDLTNILREFQSNYVESKHEFQDIGTMQKALYRILDTYHLAPEHALQASLIEVVITDFEEKNGIHLAMNTGKIITCLLERYGEDCFKDLDKSFTAEIQRLEGYHFKLFSVAQRLIYQLETALGIHMRSHLQFYILLYIIVTNCGSKAVCCNALIMAHGNSTATSISSAANEMLEEYIFEAFDMPIHTSYELFSTLLKKYMERINPNYPTLILVDMGSLMEIDKYMEVNDYQEIGIIDSVSTALALQVGDMIRKEVPIAKLLQDISEQTKLHYRYLPPKKRKKAVVCVCISGIGTAEKIKDIMKDFVQPEYELLTCDYMKIMKEGKNNQVFHDYDVQCLVGTSDLDVADMDCININHLMNNEQTQDIAIFMDKIVGADAHADFNLIQQKIIKSFSLENLINRLVFLNPQTIIDDVETVIFDTEIGMHLKFDTDIRMMLFLHVAVLIERALLKNCDEDIYQSEAWMLEHKSEIKLISKAFSRVEKKFNIHITDAEIVSILSMIQMRK</sequence>
<dbReference type="GO" id="GO:0016740">
    <property type="term" value="F:transferase activity"/>
    <property type="evidence" value="ECO:0007669"/>
    <property type="project" value="UniProtKB-KW"/>
</dbReference>
<dbReference type="SUPFAM" id="SSF53062">
    <property type="entry name" value="PTS system fructose IIA component-like"/>
    <property type="match status" value="1"/>
</dbReference>
<dbReference type="InterPro" id="IPR027417">
    <property type="entry name" value="P-loop_NTPase"/>
</dbReference>
<keyword evidence="2" id="KW-0547">Nucleotide-binding</keyword>
<dbReference type="CDD" id="cd00009">
    <property type="entry name" value="AAA"/>
    <property type="match status" value="1"/>
</dbReference>
<dbReference type="Proteomes" id="UP000260025">
    <property type="component" value="Unassembled WGS sequence"/>
</dbReference>
<reference evidence="7 8" key="1">
    <citation type="submission" date="2018-08" db="EMBL/GenBank/DDBJ databases">
        <title>A genome reference for cultivated species of the human gut microbiota.</title>
        <authorList>
            <person name="Zou Y."/>
            <person name="Xue W."/>
            <person name="Luo G."/>
        </authorList>
    </citation>
    <scope>NUCLEOTIDE SEQUENCE [LARGE SCALE GENOMIC DNA]</scope>
    <source>
        <strain evidence="7 8">OF01-2LB</strain>
    </source>
</reference>
<dbReference type="SUPFAM" id="SSF63520">
    <property type="entry name" value="PTS-regulatory domain, PRD"/>
    <property type="match status" value="1"/>
</dbReference>
<dbReference type="Gene3D" id="3.40.50.510">
    <property type="entry name" value="Phosphotransferase system, mannose-type IIA component"/>
    <property type="match status" value="1"/>
</dbReference>
<evidence type="ECO:0000313" key="7">
    <source>
        <dbReference type="EMBL" id="RGC18466.1"/>
    </source>
</evidence>
<feature type="domain" description="PRD" evidence="6">
    <location>
        <begin position="790"/>
        <end position="890"/>
    </location>
</feature>
<organism evidence="7 8">
    <name type="scientific">Clostridium innocuum</name>
    <dbReference type="NCBI Taxonomy" id="1522"/>
    <lineage>
        <taxon>Bacteria</taxon>
        <taxon>Bacillati</taxon>
        <taxon>Bacillota</taxon>
        <taxon>Clostridia</taxon>
        <taxon>Eubacteriales</taxon>
        <taxon>Clostridiaceae</taxon>
        <taxon>Clostridium</taxon>
    </lineage>
</organism>
<comment type="caution">
    <text evidence="7">The sequence shown here is derived from an EMBL/GenBank/DDBJ whole genome shotgun (WGS) entry which is preliminary data.</text>
</comment>
<dbReference type="InterPro" id="IPR036662">
    <property type="entry name" value="PTS_EIIA_man-typ_sf"/>
</dbReference>
<dbReference type="GO" id="GO:0016020">
    <property type="term" value="C:membrane"/>
    <property type="evidence" value="ECO:0007669"/>
    <property type="project" value="InterPro"/>
</dbReference>
<name>A0A3E2W2U7_CLOIN</name>
<dbReference type="GO" id="GO:0006355">
    <property type="term" value="P:regulation of DNA-templated transcription"/>
    <property type="evidence" value="ECO:0007669"/>
    <property type="project" value="InterPro"/>
</dbReference>
<evidence type="ECO:0000259" key="4">
    <source>
        <dbReference type="PROSITE" id="PS50045"/>
    </source>
</evidence>
<evidence type="ECO:0000256" key="3">
    <source>
        <dbReference type="ARBA" id="ARBA00022840"/>
    </source>
</evidence>
<keyword evidence="1" id="KW-0808">Transferase</keyword>
<dbReference type="PROSITE" id="PS51096">
    <property type="entry name" value="PTS_EIIA_TYPE_4"/>
    <property type="match status" value="1"/>
</dbReference>
<dbReference type="InterPro" id="IPR002078">
    <property type="entry name" value="Sigma_54_int"/>
</dbReference>
<feature type="domain" description="PTS EIIA type-4" evidence="5">
    <location>
        <begin position="534"/>
        <end position="657"/>
    </location>
</feature>
<evidence type="ECO:0000256" key="2">
    <source>
        <dbReference type="ARBA" id="ARBA00022741"/>
    </source>
</evidence>
<evidence type="ECO:0000259" key="5">
    <source>
        <dbReference type="PROSITE" id="PS51096"/>
    </source>
</evidence>
<dbReference type="PANTHER" id="PTHR32071:SF38">
    <property type="entry name" value="PSP OPERON TRANSCRIPTIONAL ACTIVATOR"/>
    <property type="match status" value="1"/>
</dbReference>
<dbReference type="Pfam" id="PF00158">
    <property type="entry name" value="Sigma54_activat"/>
    <property type="match status" value="1"/>
</dbReference>
<dbReference type="OrthoDB" id="9765164at2"/>
<dbReference type="EMBL" id="QVEV01000002">
    <property type="protein sequence ID" value="RGC18466.1"/>
    <property type="molecule type" value="Genomic_DNA"/>
</dbReference>
<evidence type="ECO:0000259" key="6">
    <source>
        <dbReference type="PROSITE" id="PS51372"/>
    </source>
</evidence>
<keyword evidence="3" id="KW-0067">ATP-binding</keyword>